<sequence length="83" mass="9301">MTKVVFRKFKQGGDIIALFPEQINRLMVGSYMHVGQHSDADYAGVIAATTPATESEYSNLLAELKSIGYDDLQVMKRCKPKYN</sequence>
<dbReference type="eggNOG" id="ENOG50342AF">
    <property type="taxonomic scope" value="Bacteria"/>
</dbReference>
<dbReference type="STRING" id="1433126.BN938_2291"/>
<accession>A0A060RDN9</accession>
<dbReference type="HOGENOM" id="CLU_2476816_0_0_10"/>
<protein>
    <submittedName>
        <fullName evidence="1">Uncharacterized protein</fullName>
    </submittedName>
</protein>
<reference evidence="1 2" key="1">
    <citation type="journal article" date="2015" name="Genome Announc.">
        <title>Complete Genome Sequence of the Novel Leech Symbiont Mucinivorans hirudinis M3T.</title>
        <authorList>
            <person name="Nelson M.C."/>
            <person name="Bomar L."/>
            <person name="Graf J."/>
        </authorList>
    </citation>
    <scope>NUCLEOTIDE SEQUENCE [LARGE SCALE GENOMIC DNA]</scope>
    <source>
        <strain evidence="2">M3</strain>
    </source>
</reference>
<evidence type="ECO:0000313" key="1">
    <source>
        <dbReference type="EMBL" id="CDN32363.1"/>
    </source>
</evidence>
<proteinExistence type="predicted"/>
<dbReference type="OrthoDB" id="1031838at2"/>
<organism evidence="1 2">
    <name type="scientific">Mucinivorans hirudinis</name>
    <dbReference type="NCBI Taxonomy" id="1433126"/>
    <lineage>
        <taxon>Bacteria</taxon>
        <taxon>Pseudomonadati</taxon>
        <taxon>Bacteroidota</taxon>
        <taxon>Bacteroidia</taxon>
        <taxon>Bacteroidales</taxon>
        <taxon>Rikenellaceae</taxon>
        <taxon>Mucinivorans</taxon>
    </lineage>
</organism>
<gene>
    <name evidence="1" type="ORF">BN938_2291</name>
</gene>
<name>A0A060RDN9_9BACT</name>
<dbReference type="KEGG" id="rbc:BN938_2291"/>
<dbReference type="Proteomes" id="UP000027616">
    <property type="component" value="Chromosome I"/>
</dbReference>
<dbReference type="EMBL" id="HG934468">
    <property type="protein sequence ID" value="CDN32363.1"/>
    <property type="molecule type" value="Genomic_DNA"/>
</dbReference>
<dbReference type="AlphaFoldDB" id="A0A060RDN9"/>
<keyword evidence="2" id="KW-1185">Reference proteome</keyword>
<evidence type="ECO:0000313" key="2">
    <source>
        <dbReference type="Proteomes" id="UP000027616"/>
    </source>
</evidence>